<name>A0A433TM53_ELYCH</name>
<feature type="compositionally biased region" description="Basic residues" evidence="1">
    <location>
        <begin position="327"/>
        <end position="339"/>
    </location>
</feature>
<feature type="region of interest" description="Disordered" evidence="1">
    <location>
        <begin position="480"/>
        <end position="521"/>
    </location>
</feature>
<evidence type="ECO:0000313" key="3">
    <source>
        <dbReference type="Proteomes" id="UP000271974"/>
    </source>
</evidence>
<dbReference type="AlphaFoldDB" id="A0A433TM53"/>
<dbReference type="OrthoDB" id="6155072at2759"/>
<gene>
    <name evidence="2" type="ORF">EGW08_009566</name>
</gene>
<sequence length="777" mass="89255">MPKLVADPKGRYCWEANFNPVLRMSNNAVASVMFKMDLERAKYNSVLRRLDGEARHELRVSRREMEEVRRELQELKAYQQVAQLTAFKTFDPELKRRAREREERERMRQLEDEKERAAQELENLEEKERDSIRKRLERQRKEEEKRRGISYANMLLLSRKQSISGNNDSQQDAELAQVQLRNRRLSSTGNVYVTLKDIMDSDDVLQRHSDDIMNSRRPSQELGRFSSRRPSHDLALSSRRSSQELSSPSRRPSLASLPPKRRGSNAMSSSAPDLSHTAHPGPVSENVRESFVSSQPEKEKEEEVDEEEEEEEQNYEKKSMLQFRNHVFSKVRSDRRRSRIGSISSLVQQVIQEHKDITENDDNGVGNDDTDCYHPNSQGEPPLDPETKEVSNIFITDISEQNKESENEQSTPSLTSTQHNSLFNKLRIASKMEKGKIDSDNDSSSSRKDKHGVSENSNPFSSPLSKLDSRQGLFEILSQLKKNREESDENDEGEEGGITDTEILDKASTTQNKPTGKPGLLRGLARFKSMANIITEKNREAKEEEGVARIKKLTAAVVMANCAAQGKVPSAFMLHHLSPAMRGEARGRVPRLETVHQESGALKLRPLQMPRSVQRQHEKKFEELMATINGAVHWKVRALRENTGTLNPRQLRRKQREQEQQQKQQQQQQKQQQQQQERQQQQQKDAKKAQPAQPEPELMPMSAVVVRPRRERMALPGACTTTWSLKRFVQKEVRDLLASWQPENARRLRSQRFKDRKEMALKSAGSALVGGTRHGSV</sequence>
<reference evidence="2 3" key="1">
    <citation type="submission" date="2019-01" db="EMBL/GenBank/DDBJ databases">
        <title>A draft genome assembly of the solar-powered sea slug Elysia chlorotica.</title>
        <authorList>
            <person name="Cai H."/>
            <person name="Li Q."/>
            <person name="Fang X."/>
            <person name="Li J."/>
            <person name="Curtis N.E."/>
            <person name="Altenburger A."/>
            <person name="Shibata T."/>
            <person name="Feng M."/>
            <person name="Maeda T."/>
            <person name="Schwartz J.A."/>
            <person name="Shigenobu S."/>
            <person name="Lundholm N."/>
            <person name="Nishiyama T."/>
            <person name="Yang H."/>
            <person name="Hasebe M."/>
            <person name="Li S."/>
            <person name="Pierce S.K."/>
            <person name="Wang J."/>
        </authorList>
    </citation>
    <scope>NUCLEOTIDE SEQUENCE [LARGE SCALE GENOMIC DNA]</scope>
    <source>
        <strain evidence="2">EC2010</strain>
        <tissue evidence="2">Whole organism of an adult</tissue>
    </source>
</reference>
<comment type="caution">
    <text evidence="2">The sequence shown here is derived from an EMBL/GenBank/DDBJ whole genome shotgun (WGS) entry which is preliminary data.</text>
</comment>
<feature type="region of interest" description="Disordered" evidence="1">
    <location>
        <begin position="98"/>
        <end position="129"/>
    </location>
</feature>
<keyword evidence="3" id="KW-1185">Reference proteome</keyword>
<feature type="compositionally biased region" description="Basic and acidic residues" evidence="1">
    <location>
        <begin position="430"/>
        <end position="453"/>
    </location>
</feature>
<evidence type="ECO:0000256" key="1">
    <source>
        <dbReference type="SAM" id="MobiDB-lite"/>
    </source>
</evidence>
<feature type="compositionally biased region" description="Acidic residues" evidence="1">
    <location>
        <begin position="486"/>
        <end position="497"/>
    </location>
</feature>
<dbReference type="Proteomes" id="UP000271974">
    <property type="component" value="Unassembled WGS sequence"/>
</dbReference>
<feature type="compositionally biased region" description="Acidic residues" evidence="1">
    <location>
        <begin position="302"/>
        <end position="313"/>
    </location>
</feature>
<protein>
    <submittedName>
        <fullName evidence="2">Uncharacterized protein</fullName>
    </submittedName>
</protein>
<dbReference type="EMBL" id="RQTK01000276">
    <property type="protein sequence ID" value="RUS82663.1"/>
    <property type="molecule type" value="Genomic_DNA"/>
</dbReference>
<evidence type="ECO:0000313" key="2">
    <source>
        <dbReference type="EMBL" id="RUS82663.1"/>
    </source>
</evidence>
<accession>A0A433TM53</accession>
<organism evidence="2 3">
    <name type="scientific">Elysia chlorotica</name>
    <name type="common">Eastern emerald elysia</name>
    <name type="synonym">Sea slug</name>
    <dbReference type="NCBI Taxonomy" id="188477"/>
    <lineage>
        <taxon>Eukaryota</taxon>
        <taxon>Metazoa</taxon>
        <taxon>Spiralia</taxon>
        <taxon>Lophotrochozoa</taxon>
        <taxon>Mollusca</taxon>
        <taxon>Gastropoda</taxon>
        <taxon>Heterobranchia</taxon>
        <taxon>Euthyneura</taxon>
        <taxon>Panpulmonata</taxon>
        <taxon>Sacoglossa</taxon>
        <taxon>Placobranchoidea</taxon>
        <taxon>Plakobranchidae</taxon>
        <taxon>Elysia</taxon>
    </lineage>
</organism>
<feature type="compositionally biased region" description="Polar residues" evidence="1">
    <location>
        <begin position="411"/>
        <end position="423"/>
    </location>
</feature>
<feature type="compositionally biased region" description="Polar residues" evidence="1">
    <location>
        <begin position="454"/>
        <end position="464"/>
    </location>
</feature>
<feature type="compositionally biased region" description="Low complexity" evidence="1">
    <location>
        <begin position="661"/>
        <end position="696"/>
    </location>
</feature>
<proteinExistence type="predicted"/>
<feature type="compositionally biased region" description="Low complexity" evidence="1">
    <location>
        <begin position="236"/>
        <end position="258"/>
    </location>
</feature>
<feature type="region of interest" description="Disordered" evidence="1">
    <location>
        <begin position="209"/>
        <end position="468"/>
    </location>
</feature>
<feature type="region of interest" description="Disordered" evidence="1">
    <location>
        <begin position="641"/>
        <end position="701"/>
    </location>
</feature>